<name>A0ABQ7XIN7_BRANA</name>
<organism evidence="2 3">
    <name type="scientific">Brassica napus</name>
    <name type="common">Rape</name>
    <dbReference type="NCBI Taxonomy" id="3708"/>
    <lineage>
        <taxon>Eukaryota</taxon>
        <taxon>Viridiplantae</taxon>
        <taxon>Streptophyta</taxon>
        <taxon>Embryophyta</taxon>
        <taxon>Tracheophyta</taxon>
        <taxon>Spermatophyta</taxon>
        <taxon>Magnoliopsida</taxon>
        <taxon>eudicotyledons</taxon>
        <taxon>Gunneridae</taxon>
        <taxon>Pentapetalae</taxon>
        <taxon>rosids</taxon>
        <taxon>malvids</taxon>
        <taxon>Brassicales</taxon>
        <taxon>Brassicaceae</taxon>
        <taxon>Brassiceae</taxon>
        <taxon>Brassica</taxon>
    </lineage>
</organism>
<dbReference type="Proteomes" id="UP000824890">
    <property type="component" value="Unassembled WGS sequence"/>
</dbReference>
<evidence type="ECO:0000313" key="3">
    <source>
        <dbReference type="Proteomes" id="UP000824890"/>
    </source>
</evidence>
<keyword evidence="1" id="KW-0812">Transmembrane</keyword>
<dbReference type="InterPro" id="IPR019142">
    <property type="entry name" value="Dymeclin"/>
</dbReference>
<keyword evidence="3" id="KW-1185">Reference proteome</keyword>
<comment type="caution">
    <text evidence="2">The sequence shown here is derived from an EMBL/GenBank/DDBJ whole genome shotgun (WGS) entry which is preliminary data.</text>
</comment>
<protein>
    <submittedName>
        <fullName evidence="2">Uncharacterized protein</fullName>
    </submittedName>
</protein>
<gene>
    <name evidence="2" type="ORF">HID58_031364</name>
</gene>
<reference evidence="2 3" key="1">
    <citation type="submission" date="2021-05" db="EMBL/GenBank/DDBJ databases">
        <title>Genome Assembly of Synthetic Allotetraploid Brassica napus Reveals Homoeologous Exchanges between Subgenomes.</title>
        <authorList>
            <person name="Davis J.T."/>
        </authorList>
    </citation>
    <scope>NUCLEOTIDE SEQUENCE [LARGE SCALE GENOMIC DNA]</scope>
    <source>
        <strain evidence="3">cv. Da-Ae</strain>
        <tissue evidence="2">Seedling</tissue>
    </source>
</reference>
<proteinExistence type="predicted"/>
<dbReference type="EMBL" id="JAGKQM010000223">
    <property type="protein sequence ID" value="KAH0854880.1"/>
    <property type="molecule type" value="Genomic_DNA"/>
</dbReference>
<keyword evidence="1" id="KW-1133">Transmembrane helix</keyword>
<sequence>MFRWRSTSLRLSSGRKSFPLASDVWNKLLELPLRSRWPRDRVHQACQLFAQSNGNTRHLAKLLIHLSWCCKSFSKLLLMMMMMMLTLSL</sequence>
<evidence type="ECO:0000256" key="1">
    <source>
        <dbReference type="SAM" id="Phobius"/>
    </source>
</evidence>
<dbReference type="PANTHER" id="PTHR12895">
    <property type="entry name" value="DYMECLIN"/>
    <property type="match status" value="1"/>
</dbReference>
<dbReference type="PANTHER" id="PTHR12895:SF11">
    <property type="entry name" value="DYMECLIN"/>
    <property type="match status" value="1"/>
</dbReference>
<keyword evidence="1" id="KW-0472">Membrane</keyword>
<evidence type="ECO:0000313" key="2">
    <source>
        <dbReference type="EMBL" id="KAH0854880.1"/>
    </source>
</evidence>
<accession>A0ABQ7XIN7</accession>
<feature type="transmembrane region" description="Helical" evidence="1">
    <location>
        <begin position="62"/>
        <end position="85"/>
    </location>
</feature>